<comment type="caution">
    <text evidence="1">The sequence shown here is derived from an EMBL/GenBank/DDBJ whole genome shotgun (WGS) entry which is preliminary data.</text>
</comment>
<keyword evidence="2" id="KW-1185">Reference proteome</keyword>
<sequence length="184" mass="20115">MSADDAARPPAWAVEDVHLADPDPAWPGWADAFAAEARALLGASLTEPVLHIGSTAVPGLLAKPIVDLQARAEDPDSAIAAAQAAMAAASWFVVPRELDLRAWRRFVVRADPTGRHRLAHLHLMKPDEPRWDQQLAFRDRLRASPALADEYARLEVAAAARHPHEREAYTAEKSAFVRRVLTSG</sequence>
<accession>A0A3R8V9U2</accession>
<dbReference type="EMBL" id="RSAA01000035">
    <property type="protein sequence ID" value="RRO13147.1"/>
    <property type="molecule type" value="Genomic_DNA"/>
</dbReference>
<dbReference type="Gene3D" id="3.30.460.10">
    <property type="entry name" value="Beta Polymerase, domain 2"/>
    <property type="match status" value="1"/>
</dbReference>
<dbReference type="Pfam" id="PF04229">
    <property type="entry name" value="GrpB"/>
    <property type="match status" value="1"/>
</dbReference>
<dbReference type="InterPro" id="IPR043519">
    <property type="entry name" value="NT_sf"/>
</dbReference>
<dbReference type="RefSeq" id="WP_125093233.1">
    <property type="nucleotide sequence ID" value="NZ_RSAA01000035.1"/>
</dbReference>
<proteinExistence type="predicted"/>
<evidence type="ECO:0000313" key="2">
    <source>
        <dbReference type="Proteomes" id="UP000274515"/>
    </source>
</evidence>
<dbReference type="OrthoDB" id="9799092at2"/>
<gene>
    <name evidence="1" type="ORF">EIL87_26280</name>
</gene>
<name>A0A3R8V9U2_9PSEU</name>
<organism evidence="1 2">
    <name type="scientific">Saccharopolyspora rhizosphaerae</name>
    <dbReference type="NCBI Taxonomy" id="2492662"/>
    <lineage>
        <taxon>Bacteria</taxon>
        <taxon>Bacillati</taxon>
        <taxon>Actinomycetota</taxon>
        <taxon>Actinomycetes</taxon>
        <taxon>Pseudonocardiales</taxon>
        <taxon>Pseudonocardiaceae</taxon>
        <taxon>Saccharopolyspora</taxon>
    </lineage>
</organism>
<reference evidence="1 2" key="1">
    <citation type="submission" date="2018-11" db="EMBL/GenBank/DDBJ databases">
        <title>Saccharopolyspora rhizosphaerae sp. nov., an actinomycete isolated from rhizosphere soil in Thailand.</title>
        <authorList>
            <person name="Intra B."/>
            <person name="Euanorasetr J."/>
            <person name="Take A."/>
            <person name="Inahashi Y."/>
            <person name="Mori M."/>
            <person name="Panbangred W."/>
            <person name="Matsumoto A."/>
        </authorList>
    </citation>
    <scope>NUCLEOTIDE SEQUENCE [LARGE SCALE GENOMIC DNA]</scope>
    <source>
        <strain evidence="1 2">H219</strain>
    </source>
</reference>
<dbReference type="AlphaFoldDB" id="A0A3R8V9U2"/>
<dbReference type="SUPFAM" id="SSF81301">
    <property type="entry name" value="Nucleotidyltransferase"/>
    <property type="match status" value="1"/>
</dbReference>
<dbReference type="PANTHER" id="PTHR34822">
    <property type="entry name" value="GRPB DOMAIN PROTEIN (AFU_ORTHOLOGUE AFUA_1G01530)"/>
    <property type="match status" value="1"/>
</dbReference>
<dbReference type="InterPro" id="IPR007344">
    <property type="entry name" value="GrpB/CoaE"/>
</dbReference>
<dbReference type="Proteomes" id="UP000274515">
    <property type="component" value="Unassembled WGS sequence"/>
</dbReference>
<evidence type="ECO:0000313" key="1">
    <source>
        <dbReference type="EMBL" id="RRO13147.1"/>
    </source>
</evidence>
<protein>
    <submittedName>
        <fullName evidence="1">GrpB family protein</fullName>
    </submittedName>
</protein>
<dbReference type="PANTHER" id="PTHR34822:SF1">
    <property type="entry name" value="GRPB FAMILY PROTEIN"/>
    <property type="match status" value="1"/>
</dbReference>